<comment type="catalytic activity">
    <reaction evidence="11 12">
        <text>adenosine(4) in tRNA(His) + S-adenosyl-L-methionine = 2'-O-methyladenosine(4) in tRNA(His) + S-adenosyl-L-homocysteine + H(+)</text>
        <dbReference type="Rhea" id="RHEA:43196"/>
        <dbReference type="Rhea" id="RHEA-COMP:10401"/>
        <dbReference type="Rhea" id="RHEA-COMP:10402"/>
        <dbReference type="ChEBI" id="CHEBI:15378"/>
        <dbReference type="ChEBI" id="CHEBI:57856"/>
        <dbReference type="ChEBI" id="CHEBI:59789"/>
        <dbReference type="ChEBI" id="CHEBI:74411"/>
        <dbReference type="ChEBI" id="CHEBI:74477"/>
        <dbReference type="EC" id="2.1.1.225"/>
    </reaction>
</comment>
<evidence type="ECO:0000313" key="14">
    <source>
        <dbReference type="Proteomes" id="UP000492821"/>
    </source>
</evidence>
<evidence type="ECO:0000256" key="2">
    <source>
        <dbReference type="ARBA" id="ARBA00022603"/>
    </source>
</evidence>
<dbReference type="EC" id="2.1.1.225" evidence="12"/>
<keyword evidence="6 12" id="KW-0479">Metal-binding</keyword>
<evidence type="ECO:0000256" key="4">
    <source>
        <dbReference type="ARBA" id="ARBA00022691"/>
    </source>
</evidence>
<evidence type="ECO:0000256" key="8">
    <source>
        <dbReference type="ARBA" id="ARBA00022833"/>
    </source>
</evidence>
<keyword evidence="8 12" id="KW-0862">Zinc</keyword>
<dbReference type="Proteomes" id="UP000492821">
    <property type="component" value="Unassembled WGS sequence"/>
</dbReference>
<evidence type="ECO:0000259" key="13">
    <source>
        <dbReference type="PROSITE" id="PS51800"/>
    </source>
</evidence>
<dbReference type="PANTHER" id="PTHR12998:SF0">
    <property type="entry name" value="TRNA:M(4)X MODIFICATION ENZYME TRM13 HOMOLOG"/>
    <property type="match status" value="1"/>
</dbReference>
<comment type="catalytic activity">
    <reaction evidence="9 12">
        <text>cytidine(4) in tRNA(Pro) + S-adenosyl-L-methionine = 2'-O-methylcytidine(4) in tRNA(Pro) + S-adenosyl-L-homocysteine + H(+)</text>
        <dbReference type="Rhea" id="RHEA:32767"/>
        <dbReference type="Rhea" id="RHEA-COMP:10397"/>
        <dbReference type="Rhea" id="RHEA-COMP:10398"/>
        <dbReference type="ChEBI" id="CHEBI:15378"/>
        <dbReference type="ChEBI" id="CHEBI:57856"/>
        <dbReference type="ChEBI" id="CHEBI:59789"/>
        <dbReference type="ChEBI" id="CHEBI:74495"/>
        <dbReference type="ChEBI" id="CHEBI:82748"/>
        <dbReference type="EC" id="2.1.1.225"/>
    </reaction>
</comment>
<keyword evidence="14" id="KW-1185">Reference proteome</keyword>
<evidence type="ECO:0000256" key="10">
    <source>
        <dbReference type="ARBA" id="ARBA00048635"/>
    </source>
</evidence>
<dbReference type="GO" id="GO:0030488">
    <property type="term" value="P:tRNA methylation"/>
    <property type="evidence" value="ECO:0007669"/>
    <property type="project" value="InterPro"/>
</dbReference>
<dbReference type="Pfam" id="PF05206">
    <property type="entry name" value="TRM13"/>
    <property type="match status" value="1"/>
</dbReference>
<keyword evidence="7 12" id="KW-0863">Zinc-finger</keyword>
<dbReference type="WBParaSite" id="Pan_g21386.t1">
    <property type="protein sequence ID" value="Pan_g21386.t1"/>
    <property type="gene ID" value="Pan_g21386"/>
</dbReference>
<dbReference type="PANTHER" id="PTHR12998">
    <property type="entry name" value="TRNA:M(4)X MODIFICATION ENZYME TRM13 HOMOLOG"/>
    <property type="match status" value="1"/>
</dbReference>
<evidence type="ECO:0000256" key="7">
    <source>
        <dbReference type="ARBA" id="ARBA00022771"/>
    </source>
</evidence>
<evidence type="ECO:0000256" key="5">
    <source>
        <dbReference type="ARBA" id="ARBA00022694"/>
    </source>
</evidence>
<name>A0A7E4VID9_PANRE</name>
<evidence type="ECO:0000313" key="15">
    <source>
        <dbReference type="WBParaSite" id="Pan_g21386.t1"/>
    </source>
</evidence>
<dbReference type="AlphaFoldDB" id="A0A7E4VID9"/>
<keyword evidence="3 12" id="KW-0808">Transferase</keyword>
<accession>A0A7E4VID9</accession>
<protein>
    <recommendedName>
        <fullName evidence="12">tRNA:m(4)X modification enzyme TRM13</fullName>
        <ecNumber evidence="12">2.1.1.225</ecNumber>
    </recommendedName>
</protein>
<dbReference type="PROSITE" id="PS51800">
    <property type="entry name" value="ZF_CHHC_U11_48K"/>
    <property type="match status" value="1"/>
</dbReference>
<dbReference type="InterPro" id="IPR022776">
    <property type="entry name" value="TRM13/UPF0224_CHHC_Znf_dom"/>
</dbReference>
<dbReference type="GO" id="GO:0008270">
    <property type="term" value="F:zinc ion binding"/>
    <property type="evidence" value="ECO:0007669"/>
    <property type="project" value="UniProtKB-KW"/>
</dbReference>
<comment type="similarity">
    <text evidence="1 12">Belongs to the methyltransferase TRM13 family.</text>
</comment>
<evidence type="ECO:0000256" key="6">
    <source>
        <dbReference type="ARBA" id="ARBA00022723"/>
    </source>
</evidence>
<reference evidence="14" key="1">
    <citation type="journal article" date="2013" name="Genetics">
        <title>The draft genome and transcriptome of Panagrellus redivivus are shaped by the harsh demands of a free-living lifestyle.</title>
        <authorList>
            <person name="Srinivasan J."/>
            <person name="Dillman A.R."/>
            <person name="Macchietto M.G."/>
            <person name="Heikkinen L."/>
            <person name="Lakso M."/>
            <person name="Fracchia K.M."/>
            <person name="Antoshechkin I."/>
            <person name="Mortazavi A."/>
            <person name="Wong G."/>
            <person name="Sternberg P.W."/>
        </authorList>
    </citation>
    <scope>NUCLEOTIDE SEQUENCE [LARGE SCALE GENOMIC DNA]</scope>
    <source>
        <strain evidence="14">MT8872</strain>
    </source>
</reference>
<comment type="catalytic activity">
    <reaction evidence="10 12">
        <text>cytidine(4) in tRNA(Gly)(GCC) + S-adenosyl-L-methionine = 2'-O-methylcytidine(4) in tRNA(Gly)(GCC) + S-adenosyl-L-homocysteine + H(+)</text>
        <dbReference type="Rhea" id="RHEA:43192"/>
        <dbReference type="Rhea" id="RHEA-COMP:10399"/>
        <dbReference type="Rhea" id="RHEA-COMP:10400"/>
        <dbReference type="ChEBI" id="CHEBI:15378"/>
        <dbReference type="ChEBI" id="CHEBI:57856"/>
        <dbReference type="ChEBI" id="CHEBI:59789"/>
        <dbReference type="ChEBI" id="CHEBI:74495"/>
        <dbReference type="ChEBI" id="CHEBI:82748"/>
        <dbReference type="EC" id="2.1.1.225"/>
    </reaction>
</comment>
<organism evidence="14 15">
    <name type="scientific">Panagrellus redivivus</name>
    <name type="common">Microworm</name>
    <dbReference type="NCBI Taxonomy" id="6233"/>
    <lineage>
        <taxon>Eukaryota</taxon>
        <taxon>Metazoa</taxon>
        <taxon>Ecdysozoa</taxon>
        <taxon>Nematoda</taxon>
        <taxon>Chromadorea</taxon>
        <taxon>Rhabditida</taxon>
        <taxon>Tylenchina</taxon>
        <taxon>Panagrolaimomorpha</taxon>
        <taxon>Panagrolaimoidea</taxon>
        <taxon>Panagrolaimidae</taxon>
        <taxon>Panagrellus</taxon>
    </lineage>
</organism>
<keyword evidence="4 12" id="KW-0949">S-adenosyl-L-methionine</keyword>
<dbReference type="InterPro" id="IPR039044">
    <property type="entry name" value="Trm13"/>
</dbReference>
<feature type="domain" description="CHHC U11-48K-type" evidence="13">
    <location>
        <begin position="23"/>
        <end position="50"/>
    </location>
</feature>
<dbReference type="GO" id="GO:0106050">
    <property type="term" value="F:tRNA 2'-O-methyltransferase activity"/>
    <property type="evidence" value="ECO:0007669"/>
    <property type="project" value="UniProtKB-UniRule"/>
</dbReference>
<evidence type="ECO:0000256" key="3">
    <source>
        <dbReference type="ARBA" id="ARBA00022679"/>
    </source>
</evidence>
<reference evidence="15" key="2">
    <citation type="submission" date="2020-10" db="UniProtKB">
        <authorList>
            <consortium name="WormBaseParasite"/>
        </authorList>
    </citation>
    <scope>IDENTIFICATION</scope>
</reference>
<keyword evidence="2 12" id="KW-0489">Methyltransferase</keyword>
<proteinExistence type="inferred from homology"/>
<sequence>MMIKAGFTYCGEHASSDTSNEFRIPCPNDPNHSVDKRHLEAHLSKCNGRLPEEVYVSRNVNLTVPEAETDELSQPDPTDFVKVLNIVEAEYARIKDDISVEHETNEFVEGSDVAKPKHRRQISSIVGQMSKSGLLSDKSGLAVMELGVGRGQLAYFMANAAPKADFILLDYSGVKHKADGKISADTKVTRIRCPVEHVDVTKIEPLHAATSISFTCKHFCGSATDYGINLINRALNAKLPVAGFALAPCCHHRIEPRQYTGFKYLKSLGIDTNEFIVMRQMATWATCGERPNMTSPMESNDDGDDFKLWSYVKKRDIGRKCKALIETGRLKHLQQLGFNVRLLEYVDVDVSPENLMIVGVRI</sequence>
<comment type="function">
    <text evidence="12">tRNA methylase which 2'-O-methylates cytidine(4) in tRNA(Pro) and tRNA(Gly)(GCC), and adenosine(4) in tRNA(His).</text>
</comment>
<keyword evidence="5 12" id="KW-0819">tRNA processing</keyword>
<evidence type="ECO:0000256" key="1">
    <source>
        <dbReference type="ARBA" id="ARBA00005265"/>
    </source>
</evidence>
<evidence type="ECO:0000256" key="12">
    <source>
        <dbReference type="RuleBase" id="RU367103"/>
    </source>
</evidence>
<evidence type="ECO:0000256" key="11">
    <source>
        <dbReference type="ARBA" id="ARBA00049393"/>
    </source>
</evidence>
<dbReference type="InterPro" id="IPR007871">
    <property type="entry name" value="Methyltransferase_TRM13"/>
</dbReference>
<evidence type="ECO:0000256" key="9">
    <source>
        <dbReference type="ARBA" id="ARBA00048165"/>
    </source>
</evidence>
<dbReference type="Pfam" id="PF05253">
    <property type="entry name" value="zf-U11-48K"/>
    <property type="match status" value="1"/>
</dbReference>